<dbReference type="Pfam" id="PF13472">
    <property type="entry name" value="Lipase_GDSL_2"/>
    <property type="match status" value="1"/>
</dbReference>
<evidence type="ECO:0000256" key="4">
    <source>
        <dbReference type="ARBA" id="ARBA00022807"/>
    </source>
</evidence>
<accession>A0A098LFT7</accession>
<keyword evidence="2" id="KW-0645">Protease</keyword>
<keyword evidence="7" id="KW-1185">Reference proteome</keyword>
<dbReference type="InterPro" id="IPR052762">
    <property type="entry name" value="PCW_deacetylase/CE"/>
</dbReference>
<dbReference type="InterPro" id="IPR036514">
    <property type="entry name" value="SGNH_hydro_sf"/>
</dbReference>
<dbReference type="InterPro" id="IPR037461">
    <property type="entry name" value="CtCE2-like_dom"/>
</dbReference>
<dbReference type="Gene3D" id="2.60.120.260">
    <property type="entry name" value="Galactose-binding domain-like"/>
    <property type="match status" value="1"/>
</dbReference>
<dbReference type="Proteomes" id="UP000030185">
    <property type="component" value="Unassembled WGS sequence"/>
</dbReference>
<evidence type="ECO:0000256" key="1">
    <source>
        <dbReference type="ARBA" id="ARBA00007074"/>
    </source>
</evidence>
<dbReference type="OrthoDB" id="9801375at2"/>
<dbReference type="InterPro" id="IPR040794">
    <property type="entry name" value="CE2_N"/>
</dbReference>
<dbReference type="eggNOG" id="COG2755">
    <property type="taxonomic scope" value="Bacteria"/>
</dbReference>
<dbReference type="CDD" id="cd01831">
    <property type="entry name" value="Endoglucanase_E_like"/>
    <property type="match status" value="1"/>
</dbReference>
<sequence>MNFSFLSDKRTPALIIILCLCCSFSFSDGGKVEQLINSFNNPGIRNGLKTFFRGGAEKQVSLGDYSVEELIKEANSFLGTPHRMGGTSKKGIDCSGLVRVTHKKFGILLPHSSHEQARYGDIVPSKDSLESGDLVFFYNSYNSRNFITHAGIYLGEEKFIHASHSQGVIISSINDGYWGKRFLFGTRLGGVKVDEASFYKSVAADSFVIKVSADHPYIQYSGRIDLSDKKKPGFTFPGVTVSAKFIGNSIGFELNDFGGNDDKTANYYTVLINGQISEIVKCIPGVHIYQIKKNLKDTIHEITIFKRTESSVGKSEFIGFVLGRNGKLVRPANKPLRKIEFIGDSYTCGYGNSLIIPAPPEGNPNTGFSSANEDNYSAWGNLVSQRLNAQYMCTAYSGKGMYRNFQGDTTGTLPKIYDRVFPDQELPKWNFERYIPDLIVIHLGTNDFYQEVSGNSKLDSSGFVNQYTAFVKNVRELFPAAKIVCVPSNGLNDSWPPNAFLYAKSKRYVESVVTSIKEAGDKNIYSFVMVPQSAPFGEDWHPSLHTHESMAQQIVPYLKKITGWE</sequence>
<dbReference type="STRING" id="153721.MYP_3055"/>
<dbReference type="Pfam" id="PF00877">
    <property type="entry name" value="NLPC_P60"/>
    <property type="match status" value="1"/>
</dbReference>
<dbReference type="PROSITE" id="PS51935">
    <property type="entry name" value="NLPC_P60"/>
    <property type="match status" value="1"/>
</dbReference>
<dbReference type="Pfam" id="PF17996">
    <property type="entry name" value="CE2_N"/>
    <property type="match status" value="1"/>
</dbReference>
<evidence type="ECO:0000259" key="5">
    <source>
        <dbReference type="PROSITE" id="PS51935"/>
    </source>
</evidence>
<dbReference type="InterPro" id="IPR000064">
    <property type="entry name" value="NLP_P60_dom"/>
</dbReference>
<proteinExistence type="inferred from homology"/>
<dbReference type="Gene3D" id="3.40.50.1110">
    <property type="entry name" value="SGNH hydrolase"/>
    <property type="match status" value="1"/>
</dbReference>
<protein>
    <submittedName>
        <fullName evidence="6">Acetylxylan esterase</fullName>
    </submittedName>
</protein>
<dbReference type="SUPFAM" id="SSF54001">
    <property type="entry name" value="Cysteine proteinases"/>
    <property type="match status" value="1"/>
</dbReference>
<evidence type="ECO:0000256" key="3">
    <source>
        <dbReference type="ARBA" id="ARBA00022801"/>
    </source>
</evidence>
<dbReference type="GO" id="GO:0008234">
    <property type="term" value="F:cysteine-type peptidase activity"/>
    <property type="evidence" value="ECO:0007669"/>
    <property type="project" value="UniProtKB-KW"/>
</dbReference>
<evidence type="ECO:0000313" key="6">
    <source>
        <dbReference type="EMBL" id="GAL85826.1"/>
    </source>
</evidence>
<dbReference type="PANTHER" id="PTHR37834">
    <property type="entry name" value="GDSL-LIKE LIPASE/ACYLHYDROLASE DOMAIN PROTEIN (AFU_ORTHOLOGUE AFUA_2G00620)"/>
    <property type="match status" value="1"/>
</dbReference>
<name>A0A098LFT7_9BACT</name>
<dbReference type="InterPro" id="IPR013830">
    <property type="entry name" value="SGNH_hydro"/>
</dbReference>
<organism evidence="6 7">
    <name type="scientific">Sporocytophaga myxococcoides</name>
    <dbReference type="NCBI Taxonomy" id="153721"/>
    <lineage>
        <taxon>Bacteria</taxon>
        <taxon>Pseudomonadati</taxon>
        <taxon>Bacteroidota</taxon>
        <taxon>Cytophagia</taxon>
        <taxon>Cytophagales</taxon>
        <taxon>Cytophagaceae</taxon>
        <taxon>Sporocytophaga</taxon>
    </lineage>
</organism>
<dbReference type="PANTHER" id="PTHR37834:SF2">
    <property type="entry name" value="ESTERASE, SGNH HYDROLASE-TYPE"/>
    <property type="match status" value="1"/>
</dbReference>
<feature type="domain" description="NlpC/P60" evidence="5">
    <location>
        <begin position="64"/>
        <end position="189"/>
    </location>
</feature>
<keyword evidence="4" id="KW-0788">Thiol protease</keyword>
<reference evidence="6 7" key="1">
    <citation type="submission" date="2014-09" db="EMBL/GenBank/DDBJ databases">
        <title>Sporocytophaga myxococcoides PG-01 genome sequencing.</title>
        <authorList>
            <person name="Liu L."/>
            <person name="Gao P.J."/>
            <person name="Chen G.J."/>
            <person name="Wang L.S."/>
        </authorList>
    </citation>
    <scope>NUCLEOTIDE SEQUENCE [LARGE SCALE GENOMIC DNA]</scope>
    <source>
        <strain evidence="6 7">PG-01</strain>
    </source>
</reference>
<dbReference type="eggNOG" id="COG0791">
    <property type="taxonomic scope" value="Bacteria"/>
</dbReference>
<dbReference type="Gene3D" id="3.90.1720.10">
    <property type="entry name" value="endopeptidase domain like (from Nostoc punctiforme)"/>
    <property type="match status" value="1"/>
</dbReference>
<dbReference type="SUPFAM" id="SSF52266">
    <property type="entry name" value="SGNH hydrolase"/>
    <property type="match status" value="1"/>
</dbReference>
<dbReference type="GO" id="GO:0006508">
    <property type="term" value="P:proteolysis"/>
    <property type="evidence" value="ECO:0007669"/>
    <property type="project" value="UniProtKB-KW"/>
</dbReference>
<dbReference type="AlphaFoldDB" id="A0A098LFT7"/>
<comment type="caution">
    <text evidence="6">The sequence shown here is derived from an EMBL/GenBank/DDBJ whole genome shotgun (WGS) entry which is preliminary data.</text>
</comment>
<comment type="similarity">
    <text evidence="1">Belongs to the peptidase C40 family.</text>
</comment>
<dbReference type="EMBL" id="BBLT01000006">
    <property type="protein sequence ID" value="GAL85826.1"/>
    <property type="molecule type" value="Genomic_DNA"/>
</dbReference>
<dbReference type="GO" id="GO:0052689">
    <property type="term" value="F:carboxylic ester hydrolase activity"/>
    <property type="evidence" value="ECO:0007669"/>
    <property type="project" value="InterPro"/>
</dbReference>
<gene>
    <name evidence="6" type="ORF">MYP_3055</name>
</gene>
<evidence type="ECO:0000256" key="2">
    <source>
        <dbReference type="ARBA" id="ARBA00022670"/>
    </source>
</evidence>
<evidence type="ECO:0000313" key="7">
    <source>
        <dbReference type="Proteomes" id="UP000030185"/>
    </source>
</evidence>
<keyword evidence="3" id="KW-0378">Hydrolase</keyword>
<dbReference type="RefSeq" id="WP_156140650.1">
    <property type="nucleotide sequence ID" value="NZ_BBLT01000006.1"/>
</dbReference>
<dbReference type="InterPro" id="IPR038765">
    <property type="entry name" value="Papain-like_cys_pep_sf"/>
</dbReference>